<proteinExistence type="predicted"/>
<feature type="non-terminal residue" evidence="1">
    <location>
        <position position="94"/>
    </location>
</feature>
<organism evidence="1">
    <name type="scientific">marine metagenome</name>
    <dbReference type="NCBI Taxonomy" id="408172"/>
    <lineage>
        <taxon>unclassified sequences</taxon>
        <taxon>metagenomes</taxon>
        <taxon>ecological metagenomes</taxon>
    </lineage>
</organism>
<sequence>SVLSAFRFRLGSITNIWVGFLPKAPNLIPSGSGLTAGDGSGRAPSIGTPIQDKVTSIAPTKQRGYISDLTILPRTLNFIGTLPKNGCLFYLRRT</sequence>
<protein>
    <submittedName>
        <fullName evidence="1">Uncharacterized protein</fullName>
    </submittedName>
</protein>
<reference evidence="1" key="1">
    <citation type="submission" date="2018-05" db="EMBL/GenBank/DDBJ databases">
        <authorList>
            <person name="Lanie J.A."/>
            <person name="Ng W.-L."/>
            <person name="Kazmierczak K.M."/>
            <person name="Andrzejewski T.M."/>
            <person name="Davidsen T.M."/>
            <person name="Wayne K.J."/>
            <person name="Tettelin H."/>
            <person name="Glass J.I."/>
            <person name="Rusch D."/>
            <person name="Podicherti R."/>
            <person name="Tsui H.-C.T."/>
            <person name="Winkler M.E."/>
        </authorList>
    </citation>
    <scope>NUCLEOTIDE SEQUENCE</scope>
</reference>
<feature type="non-terminal residue" evidence="1">
    <location>
        <position position="1"/>
    </location>
</feature>
<name>A0A383AEU6_9ZZZZ</name>
<dbReference type="AlphaFoldDB" id="A0A383AEU6"/>
<evidence type="ECO:0000313" key="1">
    <source>
        <dbReference type="EMBL" id="SVE06396.1"/>
    </source>
</evidence>
<gene>
    <name evidence="1" type="ORF">METZ01_LOCUS459250</name>
</gene>
<accession>A0A383AEU6</accession>
<dbReference type="EMBL" id="UINC01191651">
    <property type="protein sequence ID" value="SVE06396.1"/>
    <property type="molecule type" value="Genomic_DNA"/>
</dbReference>